<name>A0AAV4X0F1_9ARAC</name>
<dbReference type="AlphaFoldDB" id="A0AAV4X0F1"/>
<dbReference type="Proteomes" id="UP001054837">
    <property type="component" value="Unassembled WGS sequence"/>
</dbReference>
<evidence type="ECO:0000313" key="1">
    <source>
        <dbReference type="EMBL" id="GIY88108.1"/>
    </source>
</evidence>
<comment type="caution">
    <text evidence="1">The sequence shown here is derived from an EMBL/GenBank/DDBJ whole genome shotgun (WGS) entry which is preliminary data.</text>
</comment>
<dbReference type="EMBL" id="BPLQ01015448">
    <property type="protein sequence ID" value="GIY88108.1"/>
    <property type="molecule type" value="Genomic_DNA"/>
</dbReference>
<evidence type="ECO:0000313" key="2">
    <source>
        <dbReference type="Proteomes" id="UP001054837"/>
    </source>
</evidence>
<gene>
    <name evidence="1" type="ORF">CDAR_83961</name>
</gene>
<sequence>MSNCLTEGIDKKWQTTPCSAGILGAFEFNNSKPIPPPYTTGKNFKEKEPNIPRRRVASWPATRQLEQKTSHASLMETAKSNTEFGRESTLFQTRSAKRERSWSDVPETYALDYSWQLSSIYMVKFFHFKNSGSKTVGVNRTPYCYLFLNH</sequence>
<protein>
    <submittedName>
        <fullName evidence="1">Uncharacterized protein</fullName>
    </submittedName>
</protein>
<reference evidence="1 2" key="1">
    <citation type="submission" date="2021-06" db="EMBL/GenBank/DDBJ databases">
        <title>Caerostris darwini draft genome.</title>
        <authorList>
            <person name="Kono N."/>
            <person name="Arakawa K."/>
        </authorList>
    </citation>
    <scope>NUCLEOTIDE SEQUENCE [LARGE SCALE GENOMIC DNA]</scope>
</reference>
<organism evidence="1 2">
    <name type="scientific">Caerostris darwini</name>
    <dbReference type="NCBI Taxonomy" id="1538125"/>
    <lineage>
        <taxon>Eukaryota</taxon>
        <taxon>Metazoa</taxon>
        <taxon>Ecdysozoa</taxon>
        <taxon>Arthropoda</taxon>
        <taxon>Chelicerata</taxon>
        <taxon>Arachnida</taxon>
        <taxon>Araneae</taxon>
        <taxon>Araneomorphae</taxon>
        <taxon>Entelegynae</taxon>
        <taxon>Araneoidea</taxon>
        <taxon>Araneidae</taxon>
        <taxon>Caerostris</taxon>
    </lineage>
</organism>
<keyword evidence="2" id="KW-1185">Reference proteome</keyword>
<accession>A0AAV4X0F1</accession>
<proteinExistence type="predicted"/>